<evidence type="ECO:0008006" key="5">
    <source>
        <dbReference type="Google" id="ProtNLM"/>
    </source>
</evidence>
<dbReference type="InterPro" id="IPR051448">
    <property type="entry name" value="CdaR-like_regulators"/>
</dbReference>
<dbReference type="Gene3D" id="1.10.10.2840">
    <property type="entry name" value="PucR C-terminal helix-turn-helix domain"/>
    <property type="match status" value="1"/>
</dbReference>
<dbReference type="Pfam" id="PF14361">
    <property type="entry name" value="RsbRD_N"/>
    <property type="match status" value="1"/>
</dbReference>
<comment type="caution">
    <text evidence="3">The sequence shown here is derived from an EMBL/GenBank/DDBJ whole genome shotgun (WGS) entry which is preliminary data.</text>
</comment>
<name>A0A7W8A4N3_9ACTN</name>
<dbReference type="Pfam" id="PF13556">
    <property type="entry name" value="HTH_30"/>
    <property type="match status" value="1"/>
</dbReference>
<sequence length="402" mass="43573">MGEPLRVAGRAVHELLDKQKVRLARELVSGFVAEIPFYRELPAEELSDDIFRITEENLRLVSRLFRERRLPRPEELEPSCASAARRAQEGVPLEAILAAYHLGAGRVWDLVTTDARPEEVSDALAAGRLMLGYTEAVTTAVCAAYQQERESMVSQDQHARHAAITALLSGETQAGAGIRLAARYLVLAVTLDAHPDERFGAVAGRRKLHRVRDAVQRHAAEPVLSLLEPAGGLILVPDLDWCAAAALVAAMAEAAGVEVRAAAEVAAPEGVAAAARLAQEVLDVVHLFHHPAGLYRLADVLLEYQLTRPSEAMSGLATLLDPLTDNPDLLQTLTVYLETGLDRRRTAERLHVHPNTVDYRLRRAVTLTGLDPVDPAQLQSIGAALAARRVTNRPGPLPDSAA</sequence>
<dbReference type="InterPro" id="IPR042070">
    <property type="entry name" value="PucR_C-HTH_sf"/>
</dbReference>
<reference evidence="3 4" key="1">
    <citation type="submission" date="2020-08" db="EMBL/GenBank/DDBJ databases">
        <title>Genomic Encyclopedia of Type Strains, Phase IV (KMG-IV): sequencing the most valuable type-strain genomes for metagenomic binning, comparative biology and taxonomic classification.</title>
        <authorList>
            <person name="Goeker M."/>
        </authorList>
    </citation>
    <scope>NUCLEOTIDE SEQUENCE [LARGE SCALE GENOMIC DNA]</scope>
    <source>
        <strain evidence="3 4">DSM 45385</strain>
    </source>
</reference>
<proteinExistence type="predicted"/>
<dbReference type="Proteomes" id="UP000568380">
    <property type="component" value="Unassembled WGS sequence"/>
</dbReference>
<dbReference type="InterPro" id="IPR025751">
    <property type="entry name" value="RsbRD_N_dom"/>
</dbReference>
<gene>
    <name evidence="3" type="ORF">HNR40_004152</name>
</gene>
<organism evidence="3 4">
    <name type="scientific">Nonomuraea endophytica</name>
    <dbReference type="NCBI Taxonomy" id="714136"/>
    <lineage>
        <taxon>Bacteria</taxon>
        <taxon>Bacillati</taxon>
        <taxon>Actinomycetota</taxon>
        <taxon>Actinomycetes</taxon>
        <taxon>Streptosporangiales</taxon>
        <taxon>Streptosporangiaceae</taxon>
        <taxon>Nonomuraea</taxon>
    </lineage>
</organism>
<dbReference type="InterPro" id="IPR025736">
    <property type="entry name" value="PucR_C-HTH_dom"/>
</dbReference>
<evidence type="ECO:0000313" key="4">
    <source>
        <dbReference type="Proteomes" id="UP000568380"/>
    </source>
</evidence>
<feature type="domain" description="RsbT co-antagonist protein RsbRD N-terminal" evidence="2">
    <location>
        <begin position="22"/>
        <end position="160"/>
    </location>
</feature>
<dbReference type="PANTHER" id="PTHR33744">
    <property type="entry name" value="CARBOHYDRATE DIACID REGULATOR"/>
    <property type="match status" value="1"/>
</dbReference>
<accession>A0A7W8A4N3</accession>
<protein>
    <recommendedName>
        <fullName evidence="5">PucR family transcriptional regulator</fullName>
    </recommendedName>
</protein>
<dbReference type="AlphaFoldDB" id="A0A7W8A4N3"/>
<keyword evidence="4" id="KW-1185">Reference proteome</keyword>
<dbReference type="EMBL" id="JACHIN010000005">
    <property type="protein sequence ID" value="MBB5078666.1"/>
    <property type="molecule type" value="Genomic_DNA"/>
</dbReference>
<evidence type="ECO:0000259" key="2">
    <source>
        <dbReference type="Pfam" id="PF14361"/>
    </source>
</evidence>
<dbReference type="PANTHER" id="PTHR33744:SF1">
    <property type="entry name" value="DNA-BINDING TRANSCRIPTIONAL ACTIVATOR ADER"/>
    <property type="match status" value="1"/>
</dbReference>
<evidence type="ECO:0000313" key="3">
    <source>
        <dbReference type="EMBL" id="MBB5078666.1"/>
    </source>
</evidence>
<feature type="domain" description="PucR C-terminal helix-turn-helix" evidence="1">
    <location>
        <begin position="329"/>
        <end position="387"/>
    </location>
</feature>
<evidence type="ECO:0000259" key="1">
    <source>
        <dbReference type="Pfam" id="PF13556"/>
    </source>
</evidence>
<dbReference type="RefSeq" id="WP_184963599.1">
    <property type="nucleotide sequence ID" value="NZ_JACHIN010000005.1"/>
</dbReference>